<dbReference type="OrthoDB" id="1898716at2759"/>
<dbReference type="GO" id="GO:0003677">
    <property type="term" value="F:DNA binding"/>
    <property type="evidence" value="ECO:0007669"/>
    <property type="project" value="UniProtKB-KW"/>
</dbReference>
<reference evidence="8 9" key="1">
    <citation type="journal article" date="2011" name="Science">
        <title>Comparative functional genomics of the fission yeasts.</title>
        <authorList>
            <person name="Rhind N."/>
            <person name="Chen Z."/>
            <person name="Yassour M."/>
            <person name="Thompson D.A."/>
            <person name="Haas B.J."/>
            <person name="Habib N."/>
            <person name="Wapinski I."/>
            <person name="Roy S."/>
            <person name="Lin M.F."/>
            <person name="Heiman D.I."/>
            <person name="Young S.K."/>
            <person name="Furuya K."/>
            <person name="Guo Y."/>
            <person name="Pidoux A."/>
            <person name="Chen H.M."/>
            <person name="Robbertse B."/>
            <person name="Goldberg J.M."/>
            <person name="Aoki K."/>
            <person name="Bayne E.H."/>
            <person name="Berlin A.M."/>
            <person name="Desjardins C.A."/>
            <person name="Dobbs E."/>
            <person name="Dukaj L."/>
            <person name="Fan L."/>
            <person name="FitzGerald M.G."/>
            <person name="French C."/>
            <person name="Gujja S."/>
            <person name="Hansen K."/>
            <person name="Keifenheim D."/>
            <person name="Levin J.Z."/>
            <person name="Mosher R.A."/>
            <person name="Mueller C.A."/>
            <person name="Pfiffner J."/>
            <person name="Priest M."/>
            <person name="Russ C."/>
            <person name="Smialowska A."/>
            <person name="Swoboda P."/>
            <person name="Sykes S.M."/>
            <person name="Vaughn M."/>
            <person name="Vengrova S."/>
            <person name="Yoder R."/>
            <person name="Zeng Q."/>
            <person name="Allshire R."/>
            <person name="Baulcombe D."/>
            <person name="Birren B.W."/>
            <person name="Brown W."/>
            <person name="Ekwall K."/>
            <person name="Kellis M."/>
            <person name="Leatherwood J."/>
            <person name="Levin H."/>
            <person name="Margalit H."/>
            <person name="Martienssen R."/>
            <person name="Nieduszynski C.A."/>
            <person name="Spatafora J.W."/>
            <person name="Friedman N."/>
            <person name="Dalgaard J.Z."/>
            <person name="Baumann P."/>
            <person name="Niki H."/>
            <person name="Regev A."/>
            <person name="Nusbaum C."/>
        </authorList>
    </citation>
    <scope>NUCLEOTIDE SEQUENCE [LARGE SCALE GENOMIC DNA]</scope>
    <source>
        <strain evidence="9">yFS286</strain>
    </source>
</reference>
<dbReference type="GO" id="GO:0046983">
    <property type="term" value="F:protein dimerization activity"/>
    <property type="evidence" value="ECO:0007669"/>
    <property type="project" value="InterPro"/>
</dbReference>
<keyword evidence="4" id="KW-0804">Transcription</keyword>
<comment type="subcellular location">
    <subcellularLocation>
        <location evidence="1">Nucleus</location>
    </subcellularLocation>
</comment>
<feature type="compositionally biased region" description="Polar residues" evidence="6">
    <location>
        <begin position="110"/>
        <end position="121"/>
    </location>
</feature>
<gene>
    <name evidence="8" type="ORF">SOCG_01292</name>
</gene>
<feature type="domain" description="MADS-box" evidence="7">
    <location>
        <begin position="1"/>
        <end position="26"/>
    </location>
</feature>
<evidence type="ECO:0000256" key="1">
    <source>
        <dbReference type="ARBA" id="ARBA00004123"/>
    </source>
</evidence>
<feature type="compositionally biased region" description="Low complexity" evidence="6">
    <location>
        <begin position="99"/>
        <end position="109"/>
    </location>
</feature>
<dbReference type="Proteomes" id="UP000016088">
    <property type="component" value="Unassembled WGS sequence"/>
</dbReference>
<evidence type="ECO:0000256" key="4">
    <source>
        <dbReference type="ARBA" id="ARBA00023163"/>
    </source>
</evidence>
<dbReference type="SMART" id="SM00432">
    <property type="entry name" value="MADS"/>
    <property type="match status" value="1"/>
</dbReference>
<sequence>MGRRKISIQPILDDRSRSVTFSKRKSVTIFDRKRRLYVFSSHDFQRTINHVNTNHIYEHQTAAQYVSKQRQAFIPRNSYFLPSLAAVNSPNSHHLDRASSSSTYSSPSSNPTCLATSSQMRRGNEPMTPPANPYRYPYIKNESPRPAPTPTPTPTDISHAYEAQKHYSHLSPVKESPFQSGYDPTFASSLNHMDTKRSSIHINSLQSLASTQPAYVDRKAGYCSSSFSDPMKTKLPVGFPPQPSVPEYHYNNQTRQDVGPFSTSSYPYPYPHQNFQHLPTWRKDHDHSYAYNVVPTPMSMYSMDPSHALPDRLVPNAAHLPYC</sequence>
<feature type="region of interest" description="Disordered" evidence="6">
    <location>
        <begin position="90"/>
        <end position="133"/>
    </location>
</feature>
<dbReference type="HOGENOM" id="CLU_860954_0_0_1"/>
<dbReference type="PROSITE" id="PS50066">
    <property type="entry name" value="MADS_BOX_2"/>
    <property type="match status" value="1"/>
</dbReference>
<keyword evidence="3" id="KW-0238">DNA-binding</keyword>
<evidence type="ECO:0000256" key="6">
    <source>
        <dbReference type="SAM" id="MobiDB-lite"/>
    </source>
</evidence>
<dbReference type="EMBL" id="KE503208">
    <property type="protein sequence ID" value="EPX71074.1"/>
    <property type="molecule type" value="Genomic_DNA"/>
</dbReference>
<dbReference type="GO" id="GO:0045944">
    <property type="term" value="P:positive regulation of transcription by RNA polymerase II"/>
    <property type="evidence" value="ECO:0007669"/>
    <property type="project" value="UniProtKB-ARBA"/>
</dbReference>
<keyword evidence="9" id="KW-1185">Reference proteome</keyword>
<evidence type="ECO:0000313" key="8">
    <source>
        <dbReference type="EMBL" id="EPX71074.1"/>
    </source>
</evidence>
<dbReference type="RefSeq" id="XP_013019701.1">
    <property type="nucleotide sequence ID" value="XM_013164247.1"/>
</dbReference>
<keyword evidence="2" id="KW-0805">Transcription regulation</keyword>
<dbReference type="AlphaFoldDB" id="S9RAC3"/>
<dbReference type="GeneID" id="25030274"/>
<evidence type="ECO:0000256" key="2">
    <source>
        <dbReference type="ARBA" id="ARBA00023015"/>
    </source>
</evidence>
<dbReference type="InterPro" id="IPR036879">
    <property type="entry name" value="TF_MADSbox_sf"/>
</dbReference>
<dbReference type="VEuPathDB" id="FungiDB:SOCG_01292"/>
<name>S9RAC3_SCHOY</name>
<proteinExistence type="predicted"/>
<dbReference type="InterPro" id="IPR002100">
    <property type="entry name" value="TF_MADSbox"/>
</dbReference>
<accession>S9RAC3</accession>
<evidence type="ECO:0000256" key="3">
    <source>
        <dbReference type="ARBA" id="ARBA00023125"/>
    </source>
</evidence>
<evidence type="ECO:0000259" key="7">
    <source>
        <dbReference type="PROSITE" id="PS50066"/>
    </source>
</evidence>
<organism evidence="8 9">
    <name type="scientific">Schizosaccharomyces octosporus (strain yFS286)</name>
    <name type="common">Fission yeast</name>
    <name type="synonym">Octosporomyces octosporus</name>
    <dbReference type="NCBI Taxonomy" id="483514"/>
    <lineage>
        <taxon>Eukaryota</taxon>
        <taxon>Fungi</taxon>
        <taxon>Dikarya</taxon>
        <taxon>Ascomycota</taxon>
        <taxon>Taphrinomycotina</taxon>
        <taxon>Schizosaccharomycetes</taxon>
        <taxon>Schizosaccharomycetales</taxon>
        <taxon>Schizosaccharomycetaceae</taxon>
        <taxon>Schizosaccharomyces</taxon>
    </lineage>
</organism>
<protein>
    <submittedName>
        <fullName evidence="8">MADS-box transcription factor Pvg4</fullName>
    </submittedName>
</protein>
<keyword evidence="5" id="KW-0539">Nucleus</keyword>
<evidence type="ECO:0000256" key="5">
    <source>
        <dbReference type="ARBA" id="ARBA00023242"/>
    </source>
</evidence>
<evidence type="ECO:0000313" key="9">
    <source>
        <dbReference type="Proteomes" id="UP000016088"/>
    </source>
</evidence>
<dbReference type="SUPFAM" id="SSF55455">
    <property type="entry name" value="SRF-like"/>
    <property type="match status" value="1"/>
</dbReference>
<dbReference type="GO" id="GO:0005634">
    <property type="term" value="C:nucleus"/>
    <property type="evidence" value="ECO:0007669"/>
    <property type="project" value="UniProtKB-SubCell"/>
</dbReference>